<dbReference type="SMART" id="SM00256">
    <property type="entry name" value="FBOX"/>
    <property type="match status" value="1"/>
</dbReference>
<dbReference type="Pfam" id="PF12937">
    <property type="entry name" value="F-box-like"/>
    <property type="match status" value="1"/>
</dbReference>
<reference evidence="3 5" key="3">
    <citation type="submission" date="2017-10" db="EMBL/GenBank/DDBJ databases">
        <title>Extensive intraspecific genome diversity in a model arbuscular mycorrhizal fungus.</title>
        <authorList>
            <person name="Chen E.C.H."/>
            <person name="Morin E."/>
            <person name="Baudet D."/>
            <person name="Noel J."/>
            <person name="Ndikumana S."/>
            <person name="Charron P."/>
            <person name="St-Onge C."/>
            <person name="Giorgi J."/>
            <person name="Grigoriev I.V."/>
            <person name="Roux C."/>
            <person name="Martin F.M."/>
            <person name="Corradi N."/>
        </authorList>
    </citation>
    <scope>NUCLEOTIDE SEQUENCE [LARGE SCALE GENOMIC DNA]</scope>
    <source>
        <strain evidence="3 5">C2</strain>
    </source>
</reference>
<evidence type="ECO:0000313" key="4">
    <source>
        <dbReference type="Proteomes" id="UP000232722"/>
    </source>
</evidence>
<feature type="domain" description="F-box" evidence="1">
    <location>
        <begin position="15"/>
        <end position="63"/>
    </location>
</feature>
<dbReference type="InterPro" id="IPR001810">
    <property type="entry name" value="F-box_dom"/>
</dbReference>
<dbReference type="Proteomes" id="UP000232722">
    <property type="component" value="Unassembled WGS sequence"/>
</dbReference>
<evidence type="ECO:0000313" key="5">
    <source>
        <dbReference type="Proteomes" id="UP000233469"/>
    </source>
</evidence>
<dbReference type="InterPro" id="IPR036047">
    <property type="entry name" value="F-box-like_dom_sf"/>
</dbReference>
<dbReference type="Gene3D" id="1.20.1280.50">
    <property type="match status" value="1"/>
</dbReference>
<dbReference type="EMBL" id="LLXJ01000368">
    <property type="protein sequence ID" value="PKC10610.1"/>
    <property type="molecule type" value="Genomic_DNA"/>
</dbReference>
<organism evidence="2 4">
    <name type="scientific">Rhizophagus irregularis</name>
    <dbReference type="NCBI Taxonomy" id="588596"/>
    <lineage>
        <taxon>Eukaryota</taxon>
        <taxon>Fungi</taxon>
        <taxon>Fungi incertae sedis</taxon>
        <taxon>Mucoromycota</taxon>
        <taxon>Glomeromycotina</taxon>
        <taxon>Glomeromycetes</taxon>
        <taxon>Glomerales</taxon>
        <taxon>Glomeraceae</taxon>
        <taxon>Rhizophagus</taxon>
    </lineage>
</organism>
<accession>A0A2N0PUV1</accession>
<evidence type="ECO:0000313" key="2">
    <source>
        <dbReference type="EMBL" id="PKC10610.1"/>
    </source>
</evidence>
<dbReference type="AlphaFoldDB" id="A0A2N0PUV1"/>
<dbReference type="VEuPathDB" id="FungiDB:RhiirFUN_023936"/>
<dbReference type="VEuPathDB" id="FungiDB:RhiirA1_395393"/>
<dbReference type="PROSITE" id="PS50181">
    <property type="entry name" value="FBOX"/>
    <property type="match status" value="1"/>
</dbReference>
<dbReference type="EMBL" id="LLXL01000483">
    <property type="protein sequence ID" value="PKK71822.1"/>
    <property type="molecule type" value="Genomic_DNA"/>
</dbReference>
<name>A0A2N0PUV1_9GLOM</name>
<reference evidence="4 5" key="1">
    <citation type="submission" date="2016-04" db="EMBL/GenBank/DDBJ databases">
        <title>Genome analyses suggest a sexual origin of heterokaryosis in a supposedly ancient asexual fungus.</title>
        <authorList>
            <person name="Ropars J."/>
            <person name="Sedzielewska K."/>
            <person name="Noel J."/>
            <person name="Charron P."/>
            <person name="Farinelli L."/>
            <person name="Marton T."/>
            <person name="Kruger M."/>
            <person name="Pelin A."/>
            <person name="Brachmann A."/>
            <person name="Corradi N."/>
        </authorList>
    </citation>
    <scope>NUCLEOTIDE SEQUENCE [LARGE SCALE GENOMIC DNA]</scope>
    <source>
        <strain evidence="2 4">A5</strain>
        <strain evidence="3 5">C2</strain>
    </source>
</reference>
<dbReference type="VEuPathDB" id="FungiDB:FUN_002990"/>
<gene>
    <name evidence="2" type="ORF">RhiirA5_355294</name>
    <name evidence="3" type="ORF">RhiirC2_743877</name>
</gene>
<reference evidence="2 4" key="2">
    <citation type="submission" date="2017-09" db="EMBL/GenBank/DDBJ databases">
        <title>Extensive intraspecific genome diversity in a model arbuscular mycorrhizal fungus.</title>
        <authorList>
            <person name="Chen E.C."/>
            <person name="Morin E."/>
            <person name="Beaudet D."/>
            <person name="Noel J."/>
            <person name="Ndikumana S."/>
            <person name="Charron P."/>
            <person name="St-Onge C."/>
            <person name="Giorgi J."/>
            <person name="Grigoriev I.V."/>
            <person name="Roux C."/>
            <person name="Martin F.M."/>
            <person name="Corradi N."/>
        </authorList>
    </citation>
    <scope>NUCLEOTIDE SEQUENCE [LARGE SCALE GENOMIC DNA]</scope>
    <source>
        <strain evidence="2 4">A5</strain>
    </source>
</reference>
<evidence type="ECO:0000259" key="1">
    <source>
        <dbReference type="PROSITE" id="PS50181"/>
    </source>
</evidence>
<comment type="caution">
    <text evidence="2">The sequence shown here is derived from an EMBL/GenBank/DDBJ whole genome shotgun (WGS) entry which is preliminary data.</text>
</comment>
<sequence length="75" mass="8754">MISKVSKPVYIVENSSIVITLPQEILCEIFNYLREHPVHFTRVAQVCRAWNFAADNHLFWRQLTKTLQLPDPCAI</sequence>
<dbReference type="SUPFAM" id="SSF81383">
    <property type="entry name" value="F-box domain"/>
    <property type="match status" value="1"/>
</dbReference>
<evidence type="ECO:0000313" key="3">
    <source>
        <dbReference type="EMBL" id="PKK71822.1"/>
    </source>
</evidence>
<protein>
    <recommendedName>
        <fullName evidence="1">F-box domain-containing protein</fullName>
    </recommendedName>
</protein>
<dbReference type="Proteomes" id="UP000233469">
    <property type="component" value="Unassembled WGS sequence"/>
</dbReference>
<proteinExistence type="predicted"/>